<comment type="caution">
    <text evidence="2">The sequence shown here is derived from an EMBL/GenBank/DDBJ whole genome shotgun (WGS) entry which is preliminary data.</text>
</comment>
<evidence type="ECO:0008006" key="4">
    <source>
        <dbReference type="Google" id="ProtNLM"/>
    </source>
</evidence>
<dbReference type="Proteomes" id="UP000050911">
    <property type="component" value="Unassembled WGS sequence"/>
</dbReference>
<dbReference type="EMBL" id="AZCX01000003">
    <property type="protein sequence ID" value="KRK48592.1"/>
    <property type="molecule type" value="Genomic_DNA"/>
</dbReference>
<dbReference type="PATRIC" id="fig|1302272.5.peg.1723"/>
<dbReference type="STRING" id="1302272.FC96_GL001705"/>
<proteinExistence type="predicted"/>
<dbReference type="GO" id="GO:0030153">
    <property type="term" value="P:bacteriocin immunity"/>
    <property type="evidence" value="ECO:0007669"/>
    <property type="project" value="UniProtKB-KW"/>
</dbReference>
<keyword evidence="3" id="KW-1185">Reference proteome</keyword>
<protein>
    <recommendedName>
        <fullName evidence="4">Bacteriocin immunity protein</fullName>
    </recommendedName>
</protein>
<gene>
    <name evidence="2" type="ORF">FC96_GL001705</name>
</gene>
<sequence length="118" mass="13292">MEVITLSKDTEIKITAKQTIHELYNSLKTYPDQNKTLTDITDVLMQVYKKLDTAPNPEALVNRLANYIYVAGFGNIHLNAADEQRVIDLGATGSKAGWNGRYMADFADKSQFFGIFDR</sequence>
<evidence type="ECO:0000313" key="3">
    <source>
        <dbReference type="Proteomes" id="UP000050911"/>
    </source>
</evidence>
<evidence type="ECO:0000313" key="2">
    <source>
        <dbReference type="EMBL" id="KRK48592.1"/>
    </source>
</evidence>
<dbReference type="InterPro" id="IPR023130">
    <property type="entry name" value="Ta0600-like_sf"/>
</dbReference>
<dbReference type="SUPFAM" id="SSF109797">
    <property type="entry name" value="Bacteriocin immunity protein-like"/>
    <property type="match status" value="1"/>
</dbReference>
<organism evidence="2 3">
    <name type="scientific">Secundilactobacillus kimchicus JCM 15530</name>
    <dbReference type="NCBI Taxonomy" id="1302272"/>
    <lineage>
        <taxon>Bacteria</taxon>
        <taxon>Bacillati</taxon>
        <taxon>Bacillota</taxon>
        <taxon>Bacilli</taxon>
        <taxon>Lactobacillales</taxon>
        <taxon>Lactobacillaceae</taxon>
        <taxon>Secundilactobacillus</taxon>
    </lineage>
</organism>
<keyword evidence="1" id="KW-0079">Bacteriocin immunity</keyword>
<dbReference type="Pfam" id="PF08951">
    <property type="entry name" value="EntA_Immun"/>
    <property type="match status" value="1"/>
</dbReference>
<reference evidence="2 3" key="1">
    <citation type="journal article" date="2015" name="Genome Announc.">
        <title>Expanding the biotechnology potential of lactobacilli through comparative genomics of 213 strains and associated genera.</title>
        <authorList>
            <person name="Sun Z."/>
            <person name="Harris H.M."/>
            <person name="McCann A."/>
            <person name="Guo C."/>
            <person name="Argimon S."/>
            <person name="Zhang W."/>
            <person name="Yang X."/>
            <person name="Jeffery I.B."/>
            <person name="Cooney J.C."/>
            <person name="Kagawa T.F."/>
            <person name="Liu W."/>
            <person name="Song Y."/>
            <person name="Salvetti E."/>
            <person name="Wrobel A."/>
            <person name="Rasinkangas P."/>
            <person name="Parkhill J."/>
            <person name="Rea M.C."/>
            <person name="O'Sullivan O."/>
            <person name="Ritari J."/>
            <person name="Douillard F.P."/>
            <person name="Paul Ross R."/>
            <person name="Yang R."/>
            <person name="Briner A.E."/>
            <person name="Felis G.E."/>
            <person name="de Vos W.M."/>
            <person name="Barrangou R."/>
            <person name="Klaenhammer T.R."/>
            <person name="Caufield P.W."/>
            <person name="Cui Y."/>
            <person name="Zhang H."/>
            <person name="O'Toole P.W."/>
        </authorList>
    </citation>
    <scope>NUCLEOTIDE SEQUENCE [LARGE SCALE GENOMIC DNA]</scope>
    <source>
        <strain evidence="2 3">JCM 15530</strain>
    </source>
</reference>
<accession>A0A0R1HPL5</accession>
<dbReference type="AlphaFoldDB" id="A0A0R1HPL5"/>
<name>A0A0R1HPL5_9LACO</name>
<dbReference type="Gene3D" id="1.20.1440.50">
    <property type="entry name" value="Ta0600-like"/>
    <property type="match status" value="1"/>
</dbReference>
<evidence type="ECO:0000256" key="1">
    <source>
        <dbReference type="ARBA" id="ARBA00023025"/>
    </source>
</evidence>
<dbReference type="InterPro" id="IPR015046">
    <property type="entry name" value="LciA_Immunity-like"/>
</dbReference>
<dbReference type="OrthoDB" id="1907362at2"/>